<name>A0A550JIP0_9BACT</name>
<evidence type="ECO:0000256" key="3">
    <source>
        <dbReference type="ARBA" id="ARBA00022475"/>
    </source>
</evidence>
<feature type="domain" description="OmpA-like" evidence="8">
    <location>
        <begin position="108"/>
        <end position="228"/>
    </location>
</feature>
<evidence type="ECO:0000256" key="1">
    <source>
        <dbReference type="ARBA" id="ARBA00004162"/>
    </source>
</evidence>
<dbReference type="OrthoDB" id="9783110at2"/>
<dbReference type="RefSeq" id="WP_092055500.1">
    <property type="nucleotide sequence ID" value="NZ_FOJJ01000012.1"/>
</dbReference>
<dbReference type="Pfam" id="PF13677">
    <property type="entry name" value="MotB_plug"/>
    <property type="match status" value="1"/>
</dbReference>
<evidence type="ECO:0000256" key="5">
    <source>
        <dbReference type="ARBA" id="ARBA00022989"/>
    </source>
</evidence>
<keyword evidence="6 7" id="KW-0472">Membrane</keyword>
<protein>
    <submittedName>
        <fullName evidence="9">OmpA family protein</fullName>
    </submittedName>
</protein>
<evidence type="ECO:0000313" key="10">
    <source>
        <dbReference type="Proteomes" id="UP000317155"/>
    </source>
</evidence>
<gene>
    <name evidence="9" type="ORF">FL622_03100</name>
</gene>
<dbReference type="PANTHER" id="PTHR30329:SF21">
    <property type="entry name" value="LIPOPROTEIN YIAD-RELATED"/>
    <property type="match status" value="1"/>
</dbReference>
<dbReference type="PROSITE" id="PS51123">
    <property type="entry name" value="OMPA_2"/>
    <property type="match status" value="1"/>
</dbReference>
<dbReference type="SUPFAM" id="SSF103088">
    <property type="entry name" value="OmpA-like"/>
    <property type="match status" value="1"/>
</dbReference>
<dbReference type="EMBL" id="VJVV01000002">
    <property type="protein sequence ID" value="TRO83084.1"/>
    <property type="molecule type" value="Genomic_DNA"/>
</dbReference>
<dbReference type="PANTHER" id="PTHR30329">
    <property type="entry name" value="STATOR ELEMENT OF FLAGELLAR MOTOR COMPLEX"/>
    <property type="match status" value="1"/>
</dbReference>
<dbReference type="Gene3D" id="3.30.1330.60">
    <property type="entry name" value="OmpA-like domain"/>
    <property type="match status" value="1"/>
</dbReference>
<comment type="caution">
    <text evidence="9">The sequence shown here is derived from an EMBL/GenBank/DDBJ whole genome shotgun (WGS) entry which is preliminary data.</text>
</comment>
<evidence type="ECO:0000256" key="7">
    <source>
        <dbReference type="PROSITE-ProRule" id="PRU00473"/>
    </source>
</evidence>
<keyword evidence="5" id="KW-1133">Transmembrane helix</keyword>
<proteinExistence type="inferred from homology"/>
<dbReference type="AlphaFoldDB" id="A0A550JIP0"/>
<organism evidence="9 10">
    <name type="scientific">Trichloromonas acetexigens</name>
    <dbReference type="NCBI Taxonomy" id="38815"/>
    <lineage>
        <taxon>Bacteria</taxon>
        <taxon>Pseudomonadati</taxon>
        <taxon>Thermodesulfobacteriota</taxon>
        <taxon>Desulfuromonadia</taxon>
        <taxon>Desulfuromonadales</taxon>
        <taxon>Trichloromonadaceae</taxon>
        <taxon>Trichloromonas</taxon>
    </lineage>
</organism>
<comment type="subcellular location">
    <subcellularLocation>
        <location evidence="1">Cell membrane</location>
        <topology evidence="1">Single-pass membrane protein</topology>
    </subcellularLocation>
</comment>
<evidence type="ECO:0000256" key="6">
    <source>
        <dbReference type="ARBA" id="ARBA00023136"/>
    </source>
</evidence>
<dbReference type="Pfam" id="PF00691">
    <property type="entry name" value="OmpA"/>
    <property type="match status" value="1"/>
</dbReference>
<keyword evidence="3" id="KW-1003">Cell membrane</keyword>
<accession>A0A550JIP0</accession>
<evidence type="ECO:0000256" key="2">
    <source>
        <dbReference type="ARBA" id="ARBA00008914"/>
    </source>
</evidence>
<dbReference type="GO" id="GO:0005886">
    <property type="term" value="C:plasma membrane"/>
    <property type="evidence" value="ECO:0007669"/>
    <property type="project" value="UniProtKB-SubCell"/>
</dbReference>
<evidence type="ECO:0000259" key="8">
    <source>
        <dbReference type="PROSITE" id="PS51123"/>
    </source>
</evidence>
<keyword evidence="10" id="KW-1185">Reference proteome</keyword>
<dbReference type="InterPro" id="IPR050330">
    <property type="entry name" value="Bact_OuterMem_StrucFunc"/>
</dbReference>
<dbReference type="CDD" id="cd07185">
    <property type="entry name" value="OmpA_C-like"/>
    <property type="match status" value="1"/>
</dbReference>
<dbReference type="InterPro" id="IPR036737">
    <property type="entry name" value="OmpA-like_sf"/>
</dbReference>
<dbReference type="InterPro" id="IPR006665">
    <property type="entry name" value="OmpA-like"/>
</dbReference>
<sequence length="246" mass="27159">MTKRPKKQDPGAPAWMVTFSDMVTLLLTFFVLLLSMANMDKIKFEEAAGSLRSAFGVMGGGSQTSISKPKVVEFAPIQDDFTSRLYQRMLSQINQLKIDRRIQLVKDRGAVILRVDAAVLFASGQTEVSPEAYPILQDVAALIENLPLNLRIEGHTDDTPTSGLALSNWDISIARAVSTLKFFERESLVPLDRMSAVGYGSRRPLATEKNEAAQALNRRVEFVLESIGGNREALPYLIDAGKQVPF</sequence>
<comment type="similarity">
    <text evidence="2">Belongs to the MotB family.</text>
</comment>
<dbReference type="InterPro" id="IPR025713">
    <property type="entry name" value="MotB-like_N_dom"/>
</dbReference>
<keyword evidence="4" id="KW-0812">Transmembrane</keyword>
<evidence type="ECO:0000313" key="9">
    <source>
        <dbReference type="EMBL" id="TRO83084.1"/>
    </source>
</evidence>
<evidence type="ECO:0000256" key="4">
    <source>
        <dbReference type="ARBA" id="ARBA00022692"/>
    </source>
</evidence>
<dbReference type="Proteomes" id="UP000317155">
    <property type="component" value="Unassembled WGS sequence"/>
</dbReference>
<reference evidence="9 10" key="1">
    <citation type="submission" date="2019-07" db="EMBL/GenBank/DDBJ databases">
        <title>Insights of Desulfuromonas acetexigens electromicrobiology.</title>
        <authorList>
            <person name="Katuri K."/>
            <person name="Sapireddy V."/>
            <person name="Shaw D.R."/>
            <person name="Saikaly P."/>
        </authorList>
    </citation>
    <scope>NUCLEOTIDE SEQUENCE [LARGE SCALE GENOMIC DNA]</scope>
    <source>
        <strain evidence="9 10">2873</strain>
    </source>
</reference>